<sequence>MPEHRPTDTEAHKPLEKAVEEWVQKKSKPGGGGNYAREADRVLTAFIDWTPDSVKTVRDISRRTMMQYAEYLHRRADARVADQDDEAGITGRTAQQYYALVRAFFTYCVKWGYREENPAEHKPAMEELPDASLGADSTRQQFWSPQERTAFIRYVDERAHDAISEQGSNAVKEARDRALVYLFAYSGARSAELLRDPNDSRRTGVTWADIDIEAGVIRVLGKSQTAGEEVQLPNQARPALERYRKILDPPAEEWPVFPTHHAPSLYKCARMELDDCVDNLEAKLKTDGPDTVLRQYKVPPPSITTEAVRNIFRRLCKAGKIPVEGEHEYLKPHGARRGAGEALYRAEGSAAAQRALRHEDPSTTSKMYSHIEASEQAEVASDAFEKIDESGTSKGDIS</sequence>
<protein>
    <submittedName>
        <fullName evidence="8">Phage integrase family protein</fullName>
    </submittedName>
</protein>
<dbReference type="InterPro" id="IPR013762">
    <property type="entry name" value="Integrase-like_cat_sf"/>
</dbReference>
<dbReference type="GO" id="GO:0015074">
    <property type="term" value="P:DNA integration"/>
    <property type="evidence" value="ECO:0007669"/>
    <property type="project" value="UniProtKB-KW"/>
</dbReference>
<evidence type="ECO:0000256" key="1">
    <source>
        <dbReference type="ARBA" id="ARBA00022908"/>
    </source>
</evidence>
<name>A0A238YMH5_HALEZ</name>
<dbReference type="InterPro" id="IPR011010">
    <property type="entry name" value="DNA_brk_join_enz"/>
</dbReference>
<evidence type="ECO:0000313" key="9">
    <source>
        <dbReference type="Proteomes" id="UP000198297"/>
    </source>
</evidence>
<evidence type="ECO:0000259" key="6">
    <source>
        <dbReference type="PROSITE" id="PS51898"/>
    </source>
</evidence>
<proteinExistence type="predicted"/>
<feature type="domain" description="Tyr recombinase" evidence="6">
    <location>
        <begin position="138"/>
        <end position="381"/>
    </location>
</feature>
<organism evidence="8 9">
    <name type="scientific">Halorubrum ezzemoulense</name>
    <name type="common">Halorubrum chaoviator</name>
    <dbReference type="NCBI Taxonomy" id="337243"/>
    <lineage>
        <taxon>Archaea</taxon>
        <taxon>Methanobacteriati</taxon>
        <taxon>Methanobacteriota</taxon>
        <taxon>Stenosarchaea group</taxon>
        <taxon>Halobacteria</taxon>
        <taxon>Halobacteriales</taxon>
        <taxon>Haloferacaceae</taxon>
        <taxon>Halorubrum</taxon>
    </lineage>
</organism>
<dbReference type="PANTHER" id="PTHR30349">
    <property type="entry name" value="PHAGE INTEGRASE-RELATED"/>
    <property type="match status" value="1"/>
</dbReference>
<dbReference type="GO" id="GO:0006310">
    <property type="term" value="P:DNA recombination"/>
    <property type="evidence" value="ECO:0007669"/>
    <property type="project" value="UniProtKB-KW"/>
</dbReference>
<keyword evidence="3" id="KW-0233">DNA recombination</keyword>
<reference evidence="8 9" key="1">
    <citation type="submission" date="2017-06" db="EMBL/GenBank/DDBJ databases">
        <authorList>
            <person name="Kim H.J."/>
            <person name="Triplett B.A."/>
        </authorList>
    </citation>
    <scope>NUCLEOTIDE SEQUENCE [LARGE SCALE GENOMIC DNA]</scope>
    <source>
        <strain evidence="8 9">DSM 19316</strain>
    </source>
</reference>
<evidence type="ECO:0000256" key="5">
    <source>
        <dbReference type="SAM" id="MobiDB-lite"/>
    </source>
</evidence>
<dbReference type="InterPro" id="IPR050090">
    <property type="entry name" value="Tyrosine_recombinase_XerCD"/>
</dbReference>
<dbReference type="InterPro" id="IPR044068">
    <property type="entry name" value="CB"/>
</dbReference>
<dbReference type="Proteomes" id="UP000198297">
    <property type="component" value="Unassembled WGS sequence"/>
</dbReference>
<keyword evidence="2 4" id="KW-0238">DNA-binding</keyword>
<evidence type="ECO:0000256" key="2">
    <source>
        <dbReference type="ARBA" id="ARBA00023125"/>
    </source>
</evidence>
<dbReference type="AlphaFoldDB" id="A0A238YMH5"/>
<dbReference type="PROSITE" id="PS51900">
    <property type="entry name" value="CB"/>
    <property type="match status" value="1"/>
</dbReference>
<dbReference type="PROSITE" id="PS51898">
    <property type="entry name" value="TYR_RECOMBINASE"/>
    <property type="match status" value="1"/>
</dbReference>
<gene>
    <name evidence="8" type="ORF">SAMN06266787_11415</name>
</gene>
<dbReference type="RefSeq" id="WP_089309154.1">
    <property type="nucleotide sequence ID" value="NZ_FZNK01000014.1"/>
</dbReference>
<keyword evidence="1" id="KW-0229">DNA integration</keyword>
<dbReference type="CDD" id="cd00397">
    <property type="entry name" value="DNA_BRE_C"/>
    <property type="match status" value="1"/>
</dbReference>
<feature type="region of interest" description="Disordered" evidence="5">
    <location>
        <begin position="373"/>
        <end position="398"/>
    </location>
</feature>
<evidence type="ECO:0000256" key="4">
    <source>
        <dbReference type="PROSITE-ProRule" id="PRU01248"/>
    </source>
</evidence>
<dbReference type="SUPFAM" id="SSF56349">
    <property type="entry name" value="DNA breaking-rejoining enzymes"/>
    <property type="match status" value="1"/>
</dbReference>
<dbReference type="GO" id="GO:0003677">
    <property type="term" value="F:DNA binding"/>
    <property type="evidence" value="ECO:0007669"/>
    <property type="project" value="UniProtKB-UniRule"/>
</dbReference>
<feature type="domain" description="Core-binding (CB)" evidence="7">
    <location>
        <begin position="13"/>
        <end position="109"/>
    </location>
</feature>
<dbReference type="Gene3D" id="1.10.150.130">
    <property type="match status" value="1"/>
</dbReference>
<dbReference type="Gene3D" id="1.10.443.10">
    <property type="entry name" value="Intergrase catalytic core"/>
    <property type="match status" value="1"/>
</dbReference>
<dbReference type="EMBL" id="FZNK01000014">
    <property type="protein sequence ID" value="SNR71639.1"/>
    <property type="molecule type" value="Genomic_DNA"/>
</dbReference>
<dbReference type="InterPro" id="IPR002104">
    <property type="entry name" value="Integrase_catalytic"/>
</dbReference>
<accession>A0A238YMH5</accession>
<evidence type="ECO:0000259" key="7">
    <source>
        <dbReference type="PROSITE" id="PS51900"/>
    </source>
</evidence>
<dbReference type="PANTHER" id="PTHR30349:SF41">
    <property type="entry name" value="INTEGRASE_RECOMBINASE PROTEIN MJ0367-RELATED"/>
    <property type="match status" value="1"/>
</dbReference>
<feature type="compositionally biased region" description="Basic and acidic residues" evidence="5">
    <location>
        <begin position="383"/>
        <end position="398"/>
    </location>
</feature>
<evidence type="ECO:0000256" key="3">
    <source>
        <dbReference type="ARBA" id="ARBA00023172"/>
    </source>
</evidence>
<evidence type="ECO:0000313" key="8">
    <source>
        <dbReference type="EMBL" id="SNR71639.1"/>
    </source>
</evidence>
<dbReference type="InterPro" id="IPR010998">
    <property type="entry name" value="Integrase_recombinase_N"/>
</dbReference>
<dbReference type="Pfam" id="PF00589">
    <property type="entry name" value="Phage_integrase"/>
    <property type="match status" value="1"/>
</dbReference>